<dbReference type="CDD" id="cd20788">
    <property type="entry name" value="TBC1D23_C-like"/>
    <property type="match status" value="1"/>
</dbReference>
<dbReference type="SMART" id="SM00164">
    <property type="entry name" value="TBC"/>
    <property type="match status" value="1"/>
</dbReference>
<name>A0A2K6EUZ1_PROCO</name>
<evidence type="ECO:0000313" key="3">
    <source>
        <dbReference type="Proteomes" id="UP000233160"/>
    </source>
</evidence>
<dbReference type="GO" id="GO:0005829">
    <property type="term" value="C:cytosol"/>
    <property type="evidence" value="ECO:0007669"/>
    <property type="project" value="GOC"/>
</dbReference>
<dbReference type="GO" id="GO:0071203">
    <property type="term" value="C:WASH complex"/>
    <property type="evidence" value="ECO:0007669"/>
    <property type="project" value="Ensembl"/>
</dbReference>
<dbReference type="STRING" id="379532.ENSPCOP00000005550"/>
<dbReference type="PROSITE" id="PS50086">
    <property type="entry name" value="TBC_RABGAP"/>
    <property type="match status" value="1"/>
</dbReference>
<dbReference type="OMA" id="CTMWDLY"/>
<reference evidence="2" key="1">
    <citation type="submission" date="2025-08" db="UniProtKB">
        <authorList>
            <consortium name="Ensembl"/>
        </authorList>
    </citation>
    <scope>IDENTIFICATION</scope>
</reference>
<dbReference type="AlphaFoldDB" id="A0A2K6EUZ1"/>
<dbReference type="InterPro" id="IPR000195">
    <property type="entry name" value="Rab-GAP-TBC_dom"/>
</dbReference>
<dbReference type="InterPro" id="IPR039755">
    <property type="entry name" value="TBC1D23"/>
</dbReference>
<dbReference type="GO" id="GO:0042147">
    <property type="term" value="P:retrograde transport, endosome to Golgi"/>
    <property type="evidence" value="ECO:0007669"/>
    <property type="project" value="Ensembl"/>
</dbReference>
<evidence type="ECO:0000313" key="2">
    <source>
        <dbReference type="Ensembl" id="ENSPCOP00000005550.1"/>
    </source>
</evidence>
<protein>
    <submittedName>
        <fullName evidence="2">TBC1 domain family member 23</fullName>
    </submittedName>
</protein>
<dbReference type="Proteomes" id="UP000233160">
    <property type="component" value="Unassembled WGS sequence"/>
</dbReference>
<dbReference type="GO" id="GO:0007420">
    <property type="term" value="P:brain development"/>
    <property type="evidence" value="ECO:0007669"/>
    <property type="project" value="Ensembl"/>
</dbReference>
<dbReference type="FunFam" id="1.10.472.80:FF:000017">
    <property type="entry name" value="TBC1 domain family member 23"/>
    <property type="match status" value="1"/>
</dbReference>
<dbReference type="GeneTree" id="ENSGT00390000000191"/>
<sequence length="601" mass="67686">MAEGEEVLPPPTSSGDGWEKDLEEALEAGGCDLETLRNIIQGRPLPADLRAKVWKIALNVAGKGDSLASWDGILDLPEQDTIHKDCLQFIDQLSVPEEKAAELLLDIESVITFYCKSRNIKYSTSLSWIHLLKPLVHLQLPRSDLYNCFYAIMNKYIPRDCFLKGRPFHLFRLLIQYHEPELCSFLDTKKITPDSYALNWLGSLFACYCSIEVTQAIWDGYLQQADPFFIYFLMLIILVNAKEVILTQESDSKEEVIQFLENTPSSLNLEDIEDLFSLAQYYCSKTPASFRKMLQNPSEFAQSVKSLLEAQKQSIESGSIAGGEHLCFMGSGREEEDMYMNMVLAHFLQKNKEYVSIASGGFMALQQHLADINVDGPENGYGHWIASTSGSRSSIISSVDGESSNGSNDRGMKSLVNKMTVALKTKSVNVREKVISFIENTSTPVDRMSFNLPWPDRSCTERHVSSSDRVGKPYRGVKPVFSIGDEEEYDTDEIDSSSMSDDDRKEVVNIQTWINKPDVKHHFPCKEVKESGHMFPSHLLVTATHMYCLREILSRKGLAYIQSRQALNSVVKITSKKKHPELITFKYGNSSAAGIEILAIE</sequence>
<feature type="domain" description="Rab-GAP TBC" evidence="1">
    <location>
        <begin position="44"/>
        <end position="225"/>
    </location>
</feature>
<dbReference type="Pfam" id="PF00566">
    <property type="entry name" value="RabGAP-TBC"/>
    <property type="match status" value="1"/>
</dbReference>
<reference evidence="2" key="2">
    <citation type="submission" date="2025-09" db="UniProtKB">
        <authorList>
            <consortium name="Ensembl"/>
        </authorList>
    </citation>
    <scope>IDENTIFICATION</scope>
</reference>
<evidence type="ECO:0000259" key="1">
    <source>
        <dbReference type="PROSITE" id="PS50086"/>
    </source>
</evidence>
<organism evidence="2 3">
    <name type="scientific">Propithecus coquereli</name>
    <name type="common">Coquerel's sifaka</name>
    <name type="synonym">Propithecus verreauxi coquereli</name>
    <dbReference type="NCBI Taxonomy" id="379532"/>
    <lineage>
        <taxon>Eukaryota</taxon>
        <taxon>Metazoa</taxon>
        <taxon>Chordata</taxon>
        <taxon>Craniata</taxon>
        <taxon>Vertebrata</taxon>
        <taxon>Euteleostomi</taxon>
        <taxon>Mammalia</taxon>
        <taxon>Eutheria</taxon>
        <taxon>Euarchontoglires</taxon>
        <taxon>Primates</taxon>
        <taxon>Strepsirrhini</taxon>
        <taxon>Lemuriformes</taxon>
        <taxon>Indriidae</taxon>
        <taxon>Propithecus</taxon>
    </lineage>
</organism>
<gene>
    <name evidence="2" type="primary">TBC1D23</name>
</gene>
<dbReference type="PANTHER" id="PTHR13297:SF5">
    <property type="entry name" value="TBC1 DOMAIN FAMILY MEMBER 23"/>
    <property type="match status" value="1"/>
</dbReference>
<dbReference type="GO" id="GO:0031410">
    <property type="term" value="C:cytoplasmic vesicle"/>
    <property type="evidence" value="ECO:0007669"/>
    <property type="project" value="Ensembl"/>
</dbReference>
<dbReference type="GO" id="GO:0005802">
    <property type="term" value="C:trans-Golgi network"/>
    <property type="evidence" value="ECO:0007669"/>
    <property type="project" value="Ensembl"/>
</dbReference>
<proteinExistence type="predicted"/>
<dbReference type="SUPFAM" id="SSF47923">
    <property type="entry name" value="Ypt/Rab-GAP domain of gyp1p"/>
    <property type="match status" value="2"/>
</dbReference>
<accession>A0A2K6EUZ1</accession>
<dbReference type="Pfam" id="PF19430">
    <property type="entry name" value="TBC1D23_C"/>
    <property type="match status" value="1"/>
</dbReference>
<dbReference type="InterPro" id="IPR045799">
    <property type="entry name" value="TBC1D23_C"/>
</dbReference>
<dbReference type="Gene3D" id="1.10.472.80">
    <property type="entry name" value="Ypt/Rab-GAP domain of gyp1p, domain 3"/>
    <property type="match status" value="1"/>
</dbReference>
<dbReference type="GO" id="GO:0099041">
    <property type="term" value="P:vesicle tethering to Golgi"/>
    <property type="evidence" value="ECO:0007669"/>
    <property type="project" value="Ensembl"/>
</dbReference>
<dbReference type="GO" id="GO:1990403">
    <property type="term" value="P:embryonic brain development"/>
    <property type="evidence" value="ECO:0007669"/>
    <property type="project" value="TreeGrafter"/>
</dbReference>
<keyword evidence="3" id="KW-1185">Reference proteome</keyword>
<dbReference type="Ensembl" id="ENSPCOT00000015946.1">
    <property type="protein sequence ID" value="ENSPCOP00000005550.1"/>
    <property type="gene ID" value="ENSPCOG00000013708.1"/>
</dbReference>
<dbReference type="InterPro" id="IPR035969">
    <property type="entry name" value="Rab-GAP_TBC_sf"/>
</dbReference>
<dbReference type="PANTHER" id="PTHR13297">
    <property type="entry name" value="TBC1 DOMAIN FAMILY MEMBER 23-RELATED"/>
    <property type="match status" value="1"/>
</dbReference>